<evidence type="ECO:0000256" key="1">
    <source>
        <dbReference type="ARBA" id="ARBA00004496"/>
    </source>
</evidence>
<keyword evidence="6" id="KW-0694">RNA-binding</keyword>
<proteinExistence type="evidence at transcript level"/>
<reference evidence="15" key="1">
    <citation type="journal article" date="2006" name="Science">
        <title>Ancient noncoding elements conserved in the human genome.</title>
        <authorList>
            <person name="Venkatesh B."/>
            <person name="Kirkness E.F."/>
            <person name="Loh Y.H."/>
            <person name="Halpern A.L."/>
            <person name="Lee A.P."/>
            <person name="Johnson J."/>
            <person name="Dandona N."/>
            <person name="Viswanathan L.D."/>
            <person name="Tay A."/>
            <person name="Venter J.C."/>
            <person name="Strausberg R.L."/>
            <person name="Brenner S."/>
        </authorList>
    </citation>
    <scope>NUCLEOTIDE SEQUENCE [LARGE SCALE GENOMIC DNA]</scope>
</reference>
<evidence type="ECO:0000256" key="3">
    <source>
        <dbReference type="ARBA" id="ARBA00022490"/>
    </source>
</evidence>
<dbReference type="PANTHER" id="PTHR14202">
    <property type="entry name" value="60 KDA RIBONUCLEOPROTEIN SSA/RO"/>
    <property type="match status" value="1"/>
</dbReference>
<dbReference type="Pfam" id="PF25045">
    <property type="entry name" value="vWA_Ro60"/>
    <property type="match status" value="1"/>
</dbReference>
<evidence type="ECO:0000256" key="4">
    <source>
        <dbReference type="ARBA" id="ARBA00022723"/>
    </source>
</evidence>
<feature type="region of interest" description="Disordered" evidence="11">
    <location>
        <begin position="1"/>
        <end position="23"/>
    </location>
</feature>
<evidence type="ECO:0000256" key="6">
    <source>
        <dbReference type="ARBA" id="ARBA00022884"/>
    </source>
</evidence>
<dbReference type="GO" id="GO:0046872">
    <property type="term" value="F:metal ion binding"/>
    <property type="evidence" value="ECO:0007669"/>
    <property type="project" value="UniProtKB-KW"/>
</dbReference>
<dbReference type="RefSeq" id="XP_007893859.1">
    <property type="nucleotide sequence ID" value="XM_007895668.2"/>
</dbReference>
<dbReference type="FunFam" id="3.40.50.410:FF:000033">
    <property type="entry name" value="60 kDa SS-A/Ro ribonucleoprotein"/>
    <property type="match status" value="1"/>
</dbReference>
<evidence type="ECO:0000256" key="9">
    <source>
        <dbReference type="ARBA" id="ARBA00078397"/>
    </source>
</evidence>
<accession>V9KCF7</accession>
<protein>
    <recommendedName>
        <fullName evidence="8">RNA-binding protein RO60</fullName>
    </recommendedName>
    <alternativeName>
        <fullName evidence="9">60 kDa SS-A/Ro ribonucleoprotein</fullName>
    </alternativeName>
    <alternativeName>
        <fullName evidence="10">TROVE domain family member 2</fullName>
    </alternativeName>
</protein>
<evidence type="ECO:0000313" key="13">
    <source>
        <dbReference type="EMBL" id="AFO95884.1"/>
    </source>
</evidence>
<dbReference type="Ensembl" id="ENSCMIT00000046851.1">
    <property type="protein sequence ID" value="ENSCMIP00000046192.1"/>
    <property type="gene ID" value="ENSCMIG00000019002.1"/>
</dbReference>
<keyword evidence="5" id="KW-0970">Cilium biogenesis/degradation</keyword>
<dbReference type="InterPro" id="IPR008858">
    <property type="entry name" value="TROVE_dom"/>
</dbReference>
<evidence type="ECO:0000259" key="12">
    <source>
        <dbReference type="PROSITE" id="PS50988"/>
    </source>
</evidence>
<comment type="subcellular location">
    <subcellularLocation>
        <location evidence="1">Cytoplasm</location>
    </subcellularLocation>
</comment>
<dbReference type="SUPFAM" id="SSF140864">
    <property type="entry name" value="TROVE domain-like"/>
    <property type="match status" value="1"/>
</dbReference>
<dbReference type="InterPro" id="IPR036465">
    <property type="entry name" value="vWFA_dom_sf"/>
</dbReference>
<name>V9KCF7_CALMI</name>
<evidence type="ECO:0000256" key="5">
    <source>
        <dbReference type="ARBA" id="ARBA00022794"/>
    </source>
</evidence>
<reference evidence="15" key="2">
    <citation type="journal article" date="2007" name="PLoS Biol.">
        <title>Survey sequencing and comparative analysis of the elephant shark (Callorhinchus milii) genome.</title>
        <authorList>
            <person name="Venkatesh B."/>
            <person name="Kirkness E.F."/>
            <person name="Loh Y.H."/>
            <person name="Halpern A.L."/>
            <person name="Lee A.P."/>
            <person name="Johnson J."/>
            <person name="Dandona N."/>
            <person name="Viswanathan L.D."/>
            <person name="Tay A."/>
            <person name="Venter J.C."/>
            <person name="Strausberg R.L."/>
            <person name="Brenner S."/>
        </authorList>
    </citation>
    <scope>NUCLEOTIDE SEQUENCE [LARGE SCALE GENOMIC DNA]</scope>
</reference>
<dbReference type="GO" id="GO:0003723">
    <property type="term" value="F:RNA binding"/>
    <property type="evidence" value="ECO:0007669"/>
    <property type="project" value="UniProtKB-KW"/>
</dbReference>
<dbReference type="PROSITE" id="PS50988">
    <property type="entry name" value="TROVE"/>
    <property type="match status" value="1"/>
</dbReference>
<dbReference type="Pfam" id="PF05731">
    <property type="entry name" value="TROVE"/>
    <property type="match status" value="1"/>
</dbReference>
<evidence type="ECO:0000256" key="11">
    <source>
        <dbReference type="SAM" id="MobiDB-lite"/>
    </source>
</evidence>
<evidence type="ECO:0000256" key="8">
    <source>
        <dbReference type="ARBA" id="ARBA00068479"/>
    </source>
</evidence>
<comment type="similarity">
    <text evidence="2">Belongs to the Ro 60 kDa family.</text>
</comment>
<gene>
    <name evidence="14" type="primary">ro60</name>
</gene>
<keyword evidence="4" id="KW-0479">Metal-binding</keyword>
<dbReference type="InterPro" id="IPR037214">
    <property type="entry name" value="TROVE_dom_sf"/>
</dbReference>
<dbReference type="GeneID" id="103180051"/>
<dbReference type="Gene3D" id="3.40.50.410">
    <property type="entry name" value="von Willebrand factor, type A domain"/>
    <property type="match status" value="2"/>
</dbReference>
<evidence type="ECO:0000313" key="15">
    <source>
        <dbReference type="Proteomes" id="UP000314986"/>
    </source>
</evidence>
<dbReference type="STRING" id="7868.ENSCMIP00000046192"/>
<sequence length="565" mass="63194">MQVDSRQPLLTGEGPQFVPDESKVDKPQVDSIVHQLEPLNDQQTINSAGGFVWQVTDVTRLRRFLCFGSEGGTYCVNEERLGRETAQAILRLIEEGKGVEVVQEIKTFSVEGRTAKQDPALFALALCTQSSDASTKQAAYKALSDICRNPTHLFTYIQFKKDISGGMKCGIWGRALRKAVSNWYNSKDGMAIAMDVTKYKKKAGWSHKDLLRLSHLKPANEDLTLVTKYIMKGWKEVEEAYKDKENSDEIHRLLKYFEVLERVKMTKDEHEVAQLVEEYKLVTEHLLTNHLKSKEVCRALLKDMPVMAMLRNLGKMTTDSILALGSEEVAIASERLKNDSVLTKVHPFDILVALETYKTAKGTRGKLKWVPDPDILAALDVAFYKTFKNVEPTGKRFVLALDVSCSMCGPVLGNKMLKAYNVTAAMSMVVTRTEMNSTILAFSKDMVPVPITAQMTLNEVLTAMNKIPFGATDCSLPMLWAIETQTAADVFIIFTDNETYFGNIHPAEALREYRKKMDIPAKLIVCALASNGFTIADPDDRGMLDICGFDTGALEVIRNFTLDLI</sequence>
<dbReference type="OMA" id="WWYEWLK"/>
<evidence type="ECO:0000256" key="2">
    <source>
        <dbReference type="ARBA" id="ARBA00007814"/>
    </source>
</evidence>
<reference evidence="14" key="4">
    <citation type="submission" date="2025-05" db="UniProtKB">
        <authorList>
            <consortium name="Ensembl"/>
        </authorList>
    </citation>
    <scope>IDENTIFICATION</scope>
</reference>
<dbReference type="GO" id="GO:0005737">
    <property type="term" value="C:cytoplasm"/>
    <property type="evidence" value="ECO:0007669"/>
    <property type="project" value="UniProtKB-SubCell"/>
</dbReference>
<keyword evidence="3" id="KW-0963">Cytoplasm</keyword>
<dbReference type="EMBL" id="JW863367">
    <property type="protein sequence ID" value="AFO95884.1"/>
    <property type="molecule type" value="mRNA"/>
</dbReference>
<evidence type="ECO:0000313" key="14">
    <source>
        <dbReference type="Ensembl" id="ENSCMIP00000046192.1"/>
    </source>
</evidence>
<evidence type="ECO:0000256" key="10">
    <source>
        <dbReference type="ARBA" id="ARBA00083444"/>
    </source>
</evidence>
<dbReference type="PANTHER" id="PTHR14202:SF0">
    <property type="entry name" value="RNA-BINDING PROTEIN RO60"/>
    <property type="match status" value="1"/>
</dbReference>
<dbReference type="FunFam" id="3.40.50.410:FF:000040">
    <property type="entry name" value="60 kDa SS-A/Ro ribonucleoprotein isoform X1"/>
    <property type="match status" value="1"/>
</dbReference>
<dbReference type="SUPFAM" id="SSF53300">
    <property type="entry name" value="vWA-like"/>
    <property type="match status" value="1"/>
</dbReference>
<dbReference type="KEGG" id="cmk:103180051"/>
<feature type="domain" description="TROVE" evidence="12">
    <location>
        <begin position="44"/>
        <end position="395"/>
    </location>
</feature>
<dbReference type="GO" id="GO:1990904">
    <property type="term" value="C:ribonucleoprotein complex"/>
    <property type="evidence" value="ECO:0007669"/>
    <property type="project" value="UniProtKB-KW"/>
</dbReference>
<dbReference type="OrthoDB" id="6098064at2759"/>
<dbReference type="CTD" id="6738"/>
<dbReference type="InterPro" id="IPR040322">
    <property type="entry name" value="TROVE2"/>
</dbReference>
<organism evidence="13">
    <name type="scientific">Callorhinchus milii</name>
    <name type="common">Ghost shark</name>
    <dbReference type="NCBI Taxonomy" id="7868"/>
    <lineage>
        <taxon>Eukaryota</taxon>
        <taxon>Metazoa</taxon>
        <taxon>Chordata</taxon>
        <taxon>Craniata</taxon>
        <taxon>Vertebrata</taxon>
        <taxon>Chondrichthyes</taxon>
        <taxon>Holocephali</taxon>
        <taxon>Chimaeriformes</taxon>
        <taxon>Callorhinchidae</taxon>
        <taxon>Callorhinchus</taxon>
    </lineage>
</organism>
<reference evidence="13 15" key="3">
    <citation type="journal article" date="2014" name="Nature">
        <title>Elephant shark genome provides unique insights into gnathostome evolution.</title>
        <authorList>
            <consortium name="International Elephant Shark Genome Sequencing Consortium"/>
            <person name="Venkatesh B."/>
            <person name="Lee A.P."/>
            <person name="Ravi V."/>
            <person name="Maurya A.K."/>
            <person name="Lian M.M."/>
            <person name="Swann J.B."/>
            <person name="Ohta Y."/>
            <person name="Flajnik M.F."/>
            <person name="Sutoh Y."/>
            <person name="Kasahara M."/>
            <person name="Hoon S."/>
            <person name="Gangu V."/>
            <person name="Roy S.W."/>
            <person name="Irimia M."/>
            <person name="Korzh V."/>
            <person name="Kondrychyn I."/>
            <person name="Lim Z.W."/>
            <person name="Tay B.H."/>
            <person name="Tohari S."/>
            <person name="Kong K.W."/>
            <person name="Ho S."/>
            <person name="Lorente-Galdos B."/>
            <person name="Quilez J."/>
            <person name="Marques-Bonet T."/>
            <person name="Raney B.J."/>
            <person name="Ingham P.W."/>
            <person name="Tay A."/>
            <person name="Hillier L.W."/>
            <person name="Minx P."/>
            <person name="Boehm T."/>
            <person name="Wilson R.K."/>
            <person name="Brenner S."/>
            <person name="Warren W.C."/>
        </authorList>
    </citation>
    <scope>NUCLEOTIDE SEQUENCE</scope>
    <source>
        <tissue evidence="13">Testis</tissue>
    </source>
</reference>
<keyword evidence="15" id="KW-1185">Reference proteome</keyword>
<keyword evidence="7 13" id="KW-0687">Ribonucleoprotein</keyword>
<dbReference type="GeneTree" id="ENSGT00390000006200"/>
<dbReference type="GO" id="GO:0030030">
    <property type="term" value="P:cell projection organization"/>
    <property type="evidence" value="ECO:0007669"/>
    <property type="project" value="UniProtKB-KW"/>
</dbReference>
<evidence type="ECO:0000256" key="7">
    <source>
        <dbReference type="ARBA" id="ARBA00023274"/>
    </source>
</evidence>
<dbReference type="InterPro" id="IPR056800">
    <property type="entry name" value="vWA_Ro60"/>
</dbReference>
<dbReference type="Proteomes" id="UP000314986">
    <property type="component" value="Unassembled WGS sequence"/>
</dbReference>
<dbReference type="AlphaFoldDB" id="V9KCF7"/>